<feature type="repeat" description="Pumilio" evidence="5">
    <location>
        <begin position="473"/>
        <end position="508"/>
    </location>
</feature>
<accession>A0AAW1NG68</accession>
<reference evidence="7" key="1">
    <citation type="submission" date="2024-03" db="EMBL/GenBank/DDBJ databases">
        <title>WGS assembly of Saponaria officinalis var. Norfolk2.</title>
        <authorList>
            <person name="Jenkins J."/>
            <person name="Shu S."/>
            <person name="Grimwood J."/>
            <person name="Barry K."/>
            <person name="Goodstein D."/>
            <person name="Schmutz J."/>
            <person name="Leebens-Mack J."/>
            <person name="Osbourn A."/>
        </authorList>
    </citation>
    <scope>NUCLEOTIDE SEQUENCE [LARGE SCALE GENOMIC DNA]</scope>
    <source>
        <strain evidence="7">JIC</strain>
    </source>
</reference>
<comment type="caution">
    <text evidence="7">The sequence shown here is derived from an EMBL/GenBank/DDBJ whole genome shotgun (WGS) entry which is preliminary data.</text>
</comment>
<dbReference type="InterPro" id="IPR011989">
    <property type="entry name" value="ARM-like"/>
</dbReference>
<dbReference type="InterPro" id="IPR033133">
    <property type="entry name" value="PUM-HD"/>
</dbReference>
<feature type="repeat" description="Pumilio" evidence="5">
    <location>
        <begin position="433"/>
        <end position="472"/>
    </location>
</feature>
<gene>
    <name evidence="7" type="ORF">RND81_01G170100</name>
</gene>
<dbReference type="GO" id="GO:0006417">
    <property type="term" value="P:regulation of translation"/>
    <property type="evidence" value="ECO:0007669"/>
    <property type="project" value="UniProtKB-KW"/>
</dbReference>
<evidence type="ECO:0000256" key="4">
    <source>
        <dbReference type="ARBA" id="ARBA00058490"/>
    </source>
</evidence>
<evidence type="ECO:0000256" key="5">
    <source>
        <dbReference type="PROSITE-ProRule" id="PRU00317"/>
    </source>
</evidence>
<proteinExistence type="predicted"/>
<dbReference type="GO" id="GO:0005737">
    <property type="term" value="C:cytoplasm"/>
    <property type="evidence" value="ECO:0007669"/>
    <property type="project" value="TreeGrafter"/>
</dbReference>
<feature type="repeat" description="Pumilio" evidence="5">
    <location>
        <begin position="545"/>
        <end position="580"/>
    </location>
</feature>
<keyword evidence="3" id="KW-0694">RNA-binding</keyword>
<evidence type="ECO:0000256" key="1">
    <source>
        <dbReference type="ARBA" id="ARBA00022737"/>
    </source>
</evidence>
<dbReference type="PANTHER" id="PTHR12537:SF13">
    <property type="entry name" value="PUMILIO HOMOLOGY DOMAIN FAMILY MEMBER 4"/>
    <property type="match status" value="1"/>
</dbReference>
<protein>
    <recommendedName>
        <fullName evidence="6">PUM-HD domain-containing protein</fullName>
    </recommendedName>
</protein>
<keyword evidence="8" id="KW-1185">Reference proteome</keyword>
<dbReference type="FunFam" id="1.25.10.10:FF:000237">
    <property type="entry name" value="Pumilio homolog 9"/>
    <property type="match status" value="1"/>
</dbReference>
<evidence type="ECO:0000313" key="7">
    <source>
        <dbReference type="EMBL" id="KAK9757552.1"/>
    </source>
</evidence>
<sequence length="678" mass="76273">MFEKETMNDDGKNNGNFIGKNSHLFSNHHHQPHSYNNLCDVGSSSINNFVDHQYHVGPSVSDSSSLYRGFNMDDDLGLSMEFRNLGIGNSLPNDVVPSDYGRFGRDPNRVSFRDGNAAKFRPSFVEGFGCLDGFGKDNRMYRLSGESGSNFGDFVVQQNSLTNFPRVDEYYGNGDPFMRGNGFYGDRMSYNSSDYVGNGGRVSRMNEHFYDDEFITYIRSIYGAPLVEQLIMGGCKELMSPWTSSQNYGGHVLGKSGGVNSLGSSQLLHSKQAVSRRHVLYNAMLEKMRASEQRAAFSKKTRQPYTGVGINGSVGHDKYSSGRRKNVFDCYTMQKLENNGGVGSPVGSDSVFETMYGSFAEAEGNIYHMAKDQNGCRFLQKKFEDGSFEDVQTIFNEIIDHVVELMVNPFGNYLIQKLLDVCNEEQRMKIVHVVTKDQGELVRICLNTHGTRVVQKLIDSLKTRNQISVMIRALEPVFLDLIQDLNGNHVVQRCLQCLNSDDNKFIFDAAAQFCVEIATHRHGCCVLQRCIAHSNGDQRKKLIEKICSNGFTLAQDPFGNYVVQYIIELKIPSAAAQLISKFEGHYVHLSMQKFSSHVVEKCLKFIEESQARIVYELLSFPHFEQLLQDPYANYVVQSALEVTQGSVNKSLVAAVRPHSTLRTNPYCKKIFTRGLINN</sequence>
<feature type="repeat" description="Pumilio" evidence="5">
    <location>
        <begin position="616"/>
        <end position="653"/>
    </location>
</feature>
<keyword evidence="1" id="KW-0677">Repeat</keyword>
<name>A0AAW1NG68_SAPOF</name>
<dbReference type="Proteomes" id="UP001443914">
    <property type="component" value="Unassembled WGS sequence"/>
</dbReference>
<keyword evidence="2" id="KW-0810">Translation regulation</keyword>
<dbReference type="InterPro" id="IPR016024">
    <property type="entry name" value="ARM-type_fold"/>
</dbReference>
<evidence type="ECO:0000256" key="3">
    <source>
        <dbReference type="ARBA" id="ARBA00022884"/>
    </source>
</evidence>
<evidence type="ECO:0000313" key="8">
    <source>
        <dbReference type="Proteomes" id="UP001443914"/>
    </source>
</evidence>
<dbReference type="GO" id="GO:0003729">
    <property type="term" value="F:mRNA binding"/>
    <property type="evidence" value="ECO:0007669"/>
    <property type="project" value="TreeGrafter"/>
</dbReference>
<feature type="repeat" description="Pumilio" evidence="5">
    <location>
        <begin position="397"/>
        <end position="432"/>
    </location>
</feature>
<dbReference type="Pfam" id="PF00806">
    <property type="entry name" value="PUF"/>
    <property type="match status" value="8"/>
</dbReference>
<feature type="repeat" description="Pumilio" evidence="5">
    <location>
        <begin position="361"/>
        <end position="396"/>
    </location>
</feature>
<feature type="repeat" description="Pumilio" evidence="5">
    <location>
        <begin position="509"/>
        <end position="544"/>
    </location>
</feature>
<dbReference type="PROSITE" id="PS50303">
    <property type="entry name" value="PUM_HD"/>
    <property type="match status" value="1"/>
</dbReference>
<organism evidence="7 8">
    <name type="scientific">Saponaria officinalis</name>
    <name type="common">Common soapwort</name>
    <name type="synonym">Lychnis saponaria</name>
    <dbReference type="NCBI Taxonomy" id="3572"/>
    <lineage>
        <taxon>Eukaryota</taxon>
        <taxon>Viridiplantae</taxon>
        <taxon>Streptophyta</taxon>
        <taxon>Embryophyta</taxon>
        <taxon>Tracheophyta</taxon>
        <taxon>Spermatophyta</taxon>
        <taxon>Magnoliopsida</taxon>
        <taxon>eudicotyledons</taxon>
        <taxon>Gunneridae</taxon>
        <taxon>Pentapetalae</taxon>
        <taxon>Caryophyllales</taxon>
        <taxon>Caryophyllaceae</taxon>
        <taxon>Caryophylleae</taxon>
        <taxon>Saponaria</taxon>
    </lineage>
</organism>
<evidence type="ECO:0000256" key="2">
    <source>
        <dbReference type="ARBA" id="ARBA00022845"/>
    </source>
</evidence>
<dbReference type="PANTHER" id="PTHR12537">
    <property type="entry name" value="RNA BINDING PROTEIN PUMILIO-RELATED"/>
    <property type="match status" value="1"/>
</dbReference>
<dbReference type="SUPFAM" id="SSF48371">
    <property type="entry name" value="ARM repeat"/>
    <property type="match status" value="1"/>
</dbReference>
<evidence type="ECO:0000259" key="6">
    <source>
        <dbReference type="PROSITE" id="PS50303"/>
    </source>
</evidence>
<dbReference type="Gene3D" id="1.25.10.10">
    <property type="entry name" value="Leucine-rich Repeat Variant"/>
    <property type="match status" value="1"/>
</dbReference>
<dbReference type="SMART" id="SM00025">
    <property type="entry name" value="Pumilio"/>
    <property type="match status" value="8"/>
</dbReference>
<dbReference type="InterPro" id="IPR001313">
    <property type="entry name" value="Pumilio_RNA-bd_rpt"/>
</dbReference>
<dbReference type="InterPro" id="IPR033712">
    <property type="entry name" value="Pumilio_RNA-bd"/>
</dbReference>
<dbReference type="AlphaFoldDB" id="A0AAW1NG68"/>
<dbReference type="CDD" id="cd07920">
    <property type="entry name" value="Pumilio"/>
    <property type="match status" value="1"/>
</dbReference>
<dbReference type="PROSITE" id="PS50302">
    <property type="entry name" value="PUM"/>
    <property type="match status" value="7"/>
</dbReference>
<feature type="domain" description="PUM-HD" evidence="6">
    <location>
        <begin position="331"/>
        <end position="678"/>
    </location>
</feature>
<comment type="function">
    <text evidence="4">Sequence-specific RNA-binding protein that regulates translation and mRNA stability by binding the 3'-UTR of target mRNAs.</text>
</comment>
<dbReference type="EMBL" id="JBDFQZ010000001">
    <property type="protein sequence ID" value="KAK9757552.1"/>
    <property type="molecule type" value="Genomic_DNA"/>
</dbReference>